<sequence length="76" mass="8493">MFNIISAAITPGTHPQSVNKNTIIIDPQPLPITANGGKNIANKTLNKLIVLFLLVYLKDELIRILLHLLNHYKHIS</sequence>
<dbReference type="EMBL" id="AP035888">
    <property type="protein sequence ID" value="BFP69455.1"/>
    <property type="molecule type" value="Genomic_DNA"/>
</dbReference>
<evidence type="ECO:0000313" key="1">
    <source>
        <dbReference type="EMBL" id="BFP69455.1"/>
    </source>
</evidence>
<organism evidence="1">
    <name type="scientific">Tenacibaculum sp. Pbs-1</name>
    <dbReference type="NCBI Taxonomy" id="3238748"/>
    <lineage>
        <taxon>Bacteria</taxon>
        <taxon>Pseudomonadati</taxon>
        <taxon>Bacteroidota</taxon>
        <taxon>Flavobacteriia</taxon>
        <taxon>Flavobacteriales</taxon>
        <taxon>Flavobacteriaceae</taxon>
        <taxon>Tenacibaculum</taxon>
    </lineage>
</organism>
<gene>
    <name evidence="1" type="ORF">Pbs1_27980</name>
</gene>
<dbReference type="AlphaFoldDB" id="A0AB33L3H5"/>
<reference evidence="1" key="1">
    <citation type="submission" date="2024-08" db="EMBL/GenBank/DDBJ databases">
        <title>Whole genome sequence of Tenacibaculum sp. strain pbs-1 associated with black-spot shell disease in Akoya pearl oysters.</title>
        <authorList>
            <person name="Sakatoku A."/>
            <person name="Suzuki T."/>
            <person name="Hatano K."/>
            <person name="Seki M."/>
            <person name="Tanaka D."/>
            <person name="Nakamura S."/>
            <person name="Suzuki N."/>
            <person name="Isshiki T."/>
        </authorList>
    </citation>
    <scope>NUCLEOTIDE SEQUENCE</scope>
    <source>
        <strain evidence="1">Pbs-1</strain>
    </source>
</reference>
<accession>A0AB33L3H5</accession>
<protein>
    <submittedName>
        <fullName evidence="1">Uncharacterized protein</fullName>
    </submittedName>
</protein>
<proteinExistence type="predicted"/>
<name>A0AB33L3H5_9FLAO</name>